<evidence type="ECO:0000256" key="1">
    <source>
        <dbReference type="SAM" id="MobiDB-lite"/>
    </source>
</evidence>
<keyword evidence="3" id="KW-1185">Reference proteome</keyword>
<evidence type="ECO:0000313" key="3">
    <source>
        <dbReference type="Proteomes" id="UP000184499"/>
    </source>
</evidence>
<dbReference type="OrthoDB" id="10655346at2759"/>
<accession>A0A1L9U4L7</accession>
<proteinExistence type="predicted"/>
<organism evidence="2 3">
    <name type="scientific">Aspergillus brasiliensis (strain CBS 101740 / IMI 381727 / IBT 21946)</name>
    <dbReference type="NCBI Taxonomy" id="767769"/>
    <lineage>
        <taxon>Eukaryota</taxon>
        <taxon>Fungi</taxon>
        <taxon>Dikarya</taxon>
        <taxon>Ascomycota</taxon>
        <taxon>Pezizomycotina</taxon>
        <taxon>Eurotiomycetes</taxon>
        <taxon>Eurotiomycetidae</taxon>
        <taxon>Eurotiales</taxon>
        <taxon>Aspergillaceae</taxon>
        <taxon>Aspergillus</taxon>
        <taxon>Aspergillus subgen. Circumdati</taxon>
    </lineage>
</organism>
<gene>
    <name evidence="2" type="ORF">ASPBRDRAFT_48916</name>
</gene>
<dbReference type="GeneID" id="93578677"/>
<feature type="region of interest" description="Disordered" evidence="1">
    <location>
        <begin position="11"/>
        <end position="34"/>
    </location>
</feature>
<dbReference type="RefSeq" id="XP_067473865.1">
    <property type="nucleotide sequence ID" value="XM_067626189.1"/>
</dbReference>
<feature type="compositionally biased region" description="Low complexity" evidence="1">
    <location>
        <begin position="20"/>
        <end position="33"/>
    </location>
</feature>
<dbReference type="VEuPathDB" id="FungiDB:ASPBRDRAFT_48916"/>
<sequence>MFIGSWLSEVKGRRRNSGQSNPSRSPSPARTPRWGIQFQTFEAGEDHDVGGWYVGNELATGSSARESHGLFSPCGHRVSTLDTLCVLCCHHSPLLRLTSTSTRSGLPMRATGLSFPRPQS</sequence>
<reference evidence="3" key="1">
    <citation type="journal article" date="2017" name="Genome Biol.">
        <title>Comparative genomics reveals high biological diversity and specific adaptations in the industrially and medically important fungal genus Aspergillus.</title>
        <authorList>
            <person name="de Vries R.P."/>
            <person name="Riley R."/>
            <person name="Wiebenga A."/>
            <person name="Aguilar-Osorio G."/>
            <person name="Amillis S."/>
            <person name="Uchima C.A."/>
            <person name="Anderluh G."/>
            <person name="Asadollahi M."/>
            <person name="Askin M."/>
            <person name="Barry K."/>
            <person name="Battaglia E."/>
            <person name="Bayram O."/>
            <person name="Benocci T."/>
            <person name="Braus-Stromeyer S.A."/>
            <person name="Caldana C."/>
            <person name="Canovas D."/>
            <person name="Cerqueira G.C."/>
            <person name="Chen F."/>
            <person name="Chen W."/>
            <person name="Choi C."/>
            <person name="Clum A."/>
            <person name="Dos Santos R.A."/>
            <person name="Damasio A.R."/>
            <person name="Diallinas G."/>
            <person name="Emri T."/>
            <person name="Fekete E."/>
            <person name="Flipphi M."/>
            <person name="Freyberg S."/>
            <person name="Gallo A."/>
            <person name="Gournas C."/>
            <person name="Habgood R."/>
            <person name="Hainaut M."/>
            <person name="Harispe M.L."/>
            <person name="Henrissat B."/>
            <person name="Hilden K.S."/>
            <person name="Hope R."/>
            <person name="Hossain A."/>
            <person name="Karabika E."/>
            <person name="Karaffa L."/>
            <person name="Karanyi Z."/>
            <person name="Krasevec N."/>
            <person name="Kuo A."/>
            <person name="Kusch H."/>
            <person name="LaButti K."/>
            <person name="Lagendijk E.L."/>
            <person name="Lapidus A."/>
            <person name="Levasseur A."/>
            <person name="Lindquist E."/>
            <person name="Lipzen A."/>
            <person name="Logrieco A.F."/>
            <person name="MacCabe A."/>
            <person name="Maekelae M.R."/>
            <person name="Malavazi I."/>
            <person name="Melin P."/>
            <person name="Meyer V."/>
            <person name="Mielnichuk N."/>
            <person name="Miskei M."/>
            <person name="Molnar A.P."/>
            <person name="Mule G."/>
            <person name="Ngan C.Y."/>
            <person name="Orejas M."/>
            <person name="Orosz E."/>
            <person name="Ouedraogo J.P."/>
            <person name="Overkamp K.M."/>
            <person name="Park H.-S."/>
            <person name="Perrone G."/>
            <person name="Piumi F."/>
            <person name="Punt P.J."/>
            <person name="Ram A.F."/>
            <person name="Ramon A."/>
            <person name="Rauscher S."/>
            <person name="Record E."/>
            <person name="Riano-Pachon D.M."/>
            <person name="Robert V."/>
            <person name="Roehrig J."/>
            <person name="Ruller R."/>
            <person name="Salamov A."/>
            <person name="Salih N.S."/>
            <person name="Samson R.A."/>
            <person name="Sandor E."/>
            <person name="Sanguinetti M."/>
            <person name="Schuetze T."/>
            <person name="Sepcic K."/>
            <person name="Shelest E."/>
            <person name="Sherlock G."/>
            <person name="Sophianopoulou V."/>
            <person name="Squina F.M."/>
            <person name="Sun H."/>
            <person name="Susca A."/>
            <person name="Todd R.B."/>
            <person name="Tsang A."/>
            <person name="Unkles S.E."/>
            <person name="van de Wiele N."/>
            <person name="van Rossen-Uffink D."/>
            <person name="Oliveira J.V."/>
            <person name="Vesth T.C."/>
            <person name="Visser J."/>
            <person name="Yu J.-H."/>
            <person name="Zhou M."/>
            <person name="Andersen M.R."/>
            <person name="Archer D.B."/>
            <person name="Baker S.E."/>
            <person name="Benoit I."/>
            <person name="Brakhage A.A."/>
            <person name="Braus G.H."/>
            <person name="Fischer R."/>
            <person name="Frisvad J.C."/>
            <person name="Goldman G.H."/>
            <person name="Houbraken J."/>
            <person name="Oakley B."/>
            <person name="Pocsi I."/>
            <person name="Scazzocchio C."/>
            <person name="Seiboth B."/>
            <person name="vanKuyk P.A."/>
            <person name="Wortman J."/>
            <person name="Dyer P.S."/>
            <person name="Grigoriev I.V."/>
        </authorList>
    </citation>
    <scope>NUCLEOTIDE SEQUENCE [LARGE SCALE GENOMIC DNA]</scope>
    <source>
        <strain evidence="3">CBS 101740 / IMI 381727 / IBT 21946</strain>
    </source>
</reference>
<dbReference type="EMBL" id="KV878698">
    <property type="protein sequence ID" value="OJJ66615.1"/>
    <property type="molecule type" value="Genomic_DNA"/>
</dbReference>
<dbReference type="Proteomes" id="UP000184499">
    <property type="component" value="Unassembled WGS sequence"/>
</dbReference>
<evidence type="ECO:0000313" key="2">
    <source>
        <dbReference type="EMBL" id="OJJ66615.1"/>
    </source>
</evidence>
<dbReference type="AlphaFoldDB" id="A0A1L9U4L7"/>
<protein>
    <submittedName>
        <fullName evidence="2">Uncharacterized protein</fullName>
    </submittedName>
</protein>
<name>A0A1L9U4L7_ASPBC</name>